<dbReference type="AlphaFoldDB" id="A0A699L190"/>
<dbReference type="EMBL" id="BKCJ010556951">
    <property type="protein sequence ID" value="GFB12288.1"/>
    <property type="molecule type" value="Genomic_DNA"/>
</dbReference>
<protein>
    <submittedName>
        <fullName evidence="1">Uncharacterized protein</fullName>
    </submittedName>
</protein>
<name>A0A699L190_TANCI</name>
<organism evidence="1">
    <name type="scientific">Tanacetum cinerariifolium</name>
    <name type="common">Dalmatian daisy</name>
    <name type="synonym">Chrysanthemum cinerariifolium</name>
    <dbReference type="NCBI Taxonomy" id="118510"/>
    <lineage>
        <taxon>Eukaryota</taxon>
        <taxon>Viridiplantae</taxon>
        <taxon>Streptophyta</taxon>
        <taxon>Embryophyta</taxon>
        <taxon>Tracheophyta</taxon>
        <taxon>Spermatophyta</taxon>
        <taxon>Magnoliopsida</taxon>
        <taxon>eudicotyledons</taxon>
        <taxon>Gunneridae</taxon>
        <taxon>Pentapetalae</taxon>
        <taxon>asterids</taxon>
        <taxon>campanulids</taxon>
        <taxon>Asterales</taxon>
        <taxon>Asteraceae</taxon>
        <taxon>Asteroideae</taxon>
        <taxon>Anthemideae</taxon>
        <taxon>Anthemidinae</taxon>
        <taxon>Tanacetum</taxon>
    </lineage>
</organism>
<evidence type="ECO:0000313" key="1">
    <source>
        <dbReference type="EMBL" id="GFB12288.1"/>
    </source>
</evidence>
<accession>A0A699L190</accession>
<sequence>MVIRTDERHPSNDLALLRLHGLQGHSTFNSLGLSRLSSTIWISPLLLLASIECDIMNSTQHHIDSSISREITPTTFAQPTLLRTFWENNLNDSASVRLGLTGSDTTCHGVIVSNPRGILTPIRTSHPSRV</sequence>
<gene>
    <name evidence="1" type="ORF">Tci_684259</name>
</gene>
<comment type="caution">
    <text evidence="1">The sequence shown here is derived from an EMBL/GenBank/DDBJ whole genome shotgun (WGS) entry which is preliminary data.</text>
</comment>
<proteinExistence type="predicted"/>
<reference evidence="1" key="1">
    <citation type="journal article" date="2019" name="Sci. Rep.">
        <title>Draft genome of Tanacetum cinerariifolium, the natural source of mosquito coil.</title>
        <authorList>
            <person name="Yamashiro T."/>
            <person name="Shiraishi A."/>
            <person name="Satake H."/>
            <person name="Nakayama K."/>
        </authorList>
    </citation>
    <scope>NUCLEOTIDE SEQUENCE</scope>
</reference>